<evidence type="ECO:0000313" key="2">
    <source>
        <dbReference type="EMBL" id="GIG31935.1"/>
    </source>
</evidence>
<dbReference type="PANTHER" id="PTHR37507">
    <property type="entry name" value="SPORULATION PROTEIN YDCC"/>
    <property type="match status" value="1"/>
</dbReference>
<evidence type="ECO:0000313" key="4">
    <source>
        <dbReference type="Proteomes" id="UP000577956"/>
    </source>
</evidence>
<name>A0A7Y9FCM0_9CELL</name>
<comment type="caution">
    <text evidence="3">The sequence shown here is derived from an EMBL/GenBank/DDBJ whole genome shotgun (WGS) entry which is preliminary data.</text>
</comment>
<feature type="chain" id="PRO_5039488996" evidence="1">
    <location>
        <begin position="36"/>
        <end position="415"/>
    </location>
</feature>
<feature type="signal peptide" evidence="1">
    <location>
        <begin position="1"/>
        <end position="35"/>
    </location>
</feature>
<gene>
    <name evidence="3" type="ORF">BKA21_000415</name>
    <name evidence="2" type="ORF">Col01nite_10940</name>
</gene>
<evidence type="ECO:0000256" key="1">
    <source>
        <dbReference type="SAM" id="SignalP"/>
    </source>
</evidence>
<dbReference type="AlphaFoldDB" id="A0A7Y9FCM0"/>
<dbReference type="InterPro" id="IPR052944">
    <property type="entry name" value="Sporulation_related"/>
</dbReference>
<keyword evidence="1" id="KW-0732">Signal</keyword>
<organism evidence="3 4">
    <name type="scientific">Cellulomonas oligotrophica</name>
    <dbReference type="NCBI Taxonomy" id="931536"/>
    <lineage>
        <taxon>Bacteria</taxon>
        <taxon>Bacillati</taxon>
        <taxon>Actinomycetota</taxon>
        <taxon>Actinomycetes</taxon>
        <taxon>Micrococcales</taxon>
        <taxon>Cellulomonadaceae</taxon>
        <taxon>Cellulomonas</taxon>
    </lineage>
</organism>
<dbReference type="Gene3D" id="2.50.20.10">
    <property type="entry name" value="Lipoprotein localisation LolA/LolB/LppX"/>
    <property type="match status" value="1"/>
</dbReference>
<accession>A0A7Y9FCM0</accession>
<keyword evidence="3" id="KW-0449">Lipoprotein</keyword>
<dbReference type="InterPro" id="IPR029046">
    <property type="entry name" value="LolA/LolB/LppX"/>
</dbReference>
<dbReference type="Proteomes" id="UP000577956">
    <property type="component" value="Unassembled WGS sequence"/>
</dbReference>
<dbReference type="RefSeq" id="WP_140458851.1">
    <property type="nucleotide sequence ID" value="NZ_BAABFI010000003.1"/>
</dbReference>
<dbReference type="Proteomes" id="UP000618382">
    <property type="component" value="Unassembled WGS sequence"/>
</dbReference>
<dbReference type="PANTHER" id="PTHR37507:SF2">
    <property type="entry name" value="SPORULATION PROTEIN YDCC"/>
    <property type="match status" value="1"/>
</dbReference>
<dbReference type="EMBL" id="BONN01000002">
    <property type="protein sequence ID" value="GIG31935.1"/>
    <property type="molecule type" value="Genomic_DNA"/>
</dbReference>
<protein>
    <submittedName>
        <fullName evidence="3">Outer membrane lipoprotein-sorting protein</fullName>
    </submittedName>
</protein>
<keyword evidence="5" id="KW-1185">Reference proteome</keyword>
<dbReference type="SUPFAM" id="SSF89392">
    <property type="entry name" value="Prokaryotic lipoproteins and lipoprotein localization factors"/>
    <property type="match status" value="1"/>
</dbReference>
<evidence type="ECO:0000313" key="5">
    <source>
        <dbReference type="Proteomes" id="UP000618382"/>
    </source>
</evidence>
<proteinExistence type="predicted"/>
<evidence type="ECO:0000313" key="3">
    <source>
        <dbReference type="EMBL" id="NYD84866.1"/>
    </source>
</evidence>
<reference evidence="3 4" key="1">
    <citation type="submission" date="2020-07" db="EMBL/GenBank/DDBJ databases">
        <title>Sequencing the genomes of 1000 actinobacteria strains.</title>
        <authorList>
            <person name="Klenk H.-P."/>
        </authorList>
    </citation>
    <scope>NUCLEOTIDE SEQUENCE [LARGE SCALE GENOMIC DNA]</scope>
    <source>
        <strain evidence="3 4">DSM 24482</strain>
    </source>
</reference>
<dbReference type="EMBL" id="JACCBK010000001">
    <property type="protein sequence ID" value="NYD84866.1"/>
    <property type="molecule type" value="Genomic_DNA"/>
</dbReference>
<reference evidence="2 5" key="2">
    <citation type="submission" date="2021-01" db="EMBL/GenBank/DDBJ databases">
        <title>Whole genome shotgun sequence of Cellulomonas oligotrophica NBRC 109435.</title>
        <authorList>
            <person name="Komaki H."/>
            <person name="Tamura T."/>
        </authorList>
    </citation>
    <scope>NUCLEOTIDE SEQUENCE [LARGE SCALE GENOMIC DNA]</scope>
    <source>
        <strain evidence="2 5">NBRC 109435</strain>
    </source>
</reference>
<sequence length="415" mass="42045">MTTQTSSGAPRRLPSARARWAVPAVAALAVAGAFAAPPLLASADTDLPDVTAAELVARVAAAEPPALSGTVVHTARLGLPDVSFTQIGGADPVSLLSGSSTLRVWSDGQTRSRVALLGPTSEYSVVTDGAQAWTYSSSDDEVVHYTVADEDLARLEAAAQAAPEVAGDLPTPAEVGAQALAKAEEDATVGVDSPTTVAGRDAYQVVVTPTSSTTLVGRIVVAVDAQTSTPLRVQVWSSDDTQTPALEIGFTDVTFEAPDDAVLAFSPPPGASVRDVVVPVPEAEQVPDVPDATTGEPALPEGVNVTGSGWDAVVEVADVDVAGLLAADPTAVAEMALPDKTFGSEAAQGLVDEFVATDGTSPVPDLDATALYDQLTTPVDGGRLLTSALLSVLVTDDGRVLVGAVPAQTLQDLAG</sequence>